<evidence type="ECO:0000256" key="1">
    <source>
        <dbReference type="SAM" id="Phobius"/>
    </source>
</evidence>
<dbReference type="GO" id="GO:0008081">
    <property type="term" value="F:phosphoric diester hydrolase activity"/>
    <property type="evidence" value="ECO:0007669"/>
    <property type="project" value="InterPro"/>
</dbReference>
<dbReference type="Proteomes" id="UP001169242">
    <property type="component" value="Unassembled WGS sequence"/>
</dbReference>
<dbReference type="PANTHER" id="PTHR46211">
    <property type="entry name" value="GLYCEROPHOSPHORYL DIESTER PHOSPHODIESTERASE"/>
    <property type="match status" value="1"/>
</dbReference>
<feature type="transmembrane region" description="Helical" evidence="1">
    <location>
        <begin position="315"/>
        <end position="334"/>
    </location>
</feature>
<feature type="domain" description="GP-PDE" evidence="2">
    <location>
        <begin position="353"/>
        <end position="584"/>
    </location>
</feature>
<dbReference type="InterPro" id="IPR030395">
    <property type="entry name" value="GP_PDE_dom"/>
</dbReference>
<dbReference type="RefSeq" id="WP_271013302.1">
    <property type="nucleotide sequence ID" value="NZ_JAQIFT010000062.1"/>
</dbReference>
<dbReference type="PROSITE" id="PS51704">
    <property type="entry name" value="GP_PDE"/>
    <property type="match status" value="1"/>
</dbReference>
<reference evidence="3" key="1">
    <citation type="journal article" date="2023" name="Int. J. Syst. Evol. Microbiol.">
        <title>&lt;i&gt;Holtiella tumoricola&lt;/i&gt; gen. nov. sp. nov., isolated from a human clinical sample.</title>
        <authorList>
            <person name="Allen-Vercoe E."/>
            <person name="Daigneault M.C."/>
            <person name="Vancuren S.J."/>
            <person name="Cochrane K."/>
            <person name="O'Neal L.L."/>
            <person name="Sankaranarayanan K."/>
            <person name="Lawson P.A."/>
        </authorList>
    </citation>
    <scope>NUCLEOTIDE SEQUENCE</scope>
    <source>
        <strain evidence="3">CC70A</strain>
    </source>
</reference>
<keyword evidence="1" id="KW-0472">Membrane</keyword>
<keyword evidence="1" id="KW-0812">Transmembrane</keyword>
<dbReference type="Pfam" id="PF10110">
    <property type="entry name" value="GPDPase_memb"/>
    <property type="match status" value="1"/>
</dbReference>
<protein>
    <submittedName>
        <fullName evidence="3">Glycerophosphodiester phosphodiesterase</fullName>
    </submittedName>
</protein>
<accession>A0AA42DQR5</accession>
<name>A0AA42DQR5_9FIRM</name>
<sequence>MIIIIQIFRRAIKLMIWDWTTLILFELIYKFGAMIVAFPLLEELFKFAMQRAGLKYLSNQNVFLILKSPMAIIILVVLVMLLAFYIYIEITAIIIYCNQGMKGEKISVMNLFVQAIKKASYILKPQNGVLILFVIVIIPLTGFLLTTEFLSSFQIPEFILDFIHKTPLLKISYISILILLEFLVMRWIFSIYEVTLHNKSFKEARKISNEMIKGKIIKITVYFIIWTVVVIILKWILYLMIVGMMLITVKVFYGGNHIENELLFNYKLLIQGRLFFDALIQFVLGFSFISALYYGLNEEDVLIKQRSKCSKGIKAIAKCVVKGMSLLILLGFYIDYNVNRDWLMGIRSMHANTKVIAHRGASSFAPENTLSALGEAVRLGANYAEIDVQQLQDGELILMHDTNFKRTTGKDKNVWESTYEEVKTYDAGSLFDEYYVGEQIPTLEQAIVYAKDKIELMIELKLTGYEKGLEEKVVELIEKYELTDQCMIVSMNYDVLTKVKAINPKIKTGYITAVAYGDFEELDGVDAYSIEASFATEFLIRTLKARGKEVFVWTLNKENAMLDMIGLGVDGIITDNPDLAHYALSIKEERWPLFSFQVGQFGI</sequence>
<dbReference type="PANTHER" id="PTHR46211:SF8">
    <property type="entry name" value="PHOSPHODIESTERASE"/>
    <property type="match status" value="1"/>
</dbReference>
<dbReference type="InterPro" id="IPR018476">
    <property type="entry name" value="GlyceroP-diester-Pdiesterase_M"/>
</dbReference>
<evidence type="ECO:0000313" key="4">
    <source>
        <dbReference type="Proteomes" id="UP001169242"/>
    </source>
</evidence>
<gene>
    <name evidence="3" type="ORF">PBV87_18555</name>
</gene>
<dbReference type="GO" id="GO:0006629">
    <property type="term" value="P:lipid metabolic process"/>
    <property type="evidence" value="ECO:0007669"/>
    <property type="project" value="InterPro"/>
</dbReference>
<feature type="transmembrane region" description="Helical" evidence="1">
    <location>
        <begin position="221"/>
        <end position="254"/>
    </location>
</feature>
<feature type="transmembrane region" description="Helical" evidence="1">
    <location>
        <begin position="128"/>
        <end position="151"/>
    </location>
</feature>
<organism evidence="3 4">
    <name type="scientific">Holtiella tumoricola</name>
    <dbReference type="NCBI Taxonomy" id="3018743"/>
    <lineage>
        <taxon>Bacteria</taxon>
        <taxon>Bacillati</taxon>
        <taxon>Bacillota</taxon>
        <taxon>Clostridia</taxon>
        <taxon>Lachnospirales</taxon>
        <taxon>Cellulosilyticaceae</taxon>
        <taxon>Holtiella</taxon>
    </lineage>
</organism>
<dbReference type="EMBL" id="JAQIFT010000062">
    <property type="protein sequence ID" value="MDA3733485.1"/>
    <property type="molecule type" value="Genomic_DNA"/>
</dbReference>
<comment type="caution">
    <text evidence="3">The sequence shown here is derived from an EMBL/GenBank/DDBJ whole genome shotgun (WGS) entry which is preliminary data.</text>
</comment>
<dbReference type="AlphaFoldDB" id="A0AA42DQR5"/>
<feature type="transmembrane region" description="Helical" evidence="1">
    <location>
        <begin position="274"/>
        <end position="294"/>
    </location>
</feature>
<feature type="transmembrane region" description="Helical" evidence="1">
    <location>
        <begin position="21"/>
        <end position="41"/>
    </location>
</feature>
<evidence type="ECO:0000313" key="3">
    <source>
        <dbReference type="EMBL" id="MDA3733485.1"/>
    </source>
</evidence>
<keyword evidence="4" id="KW-1185">Reference proteome</keyword>
<dbReference type="InterPro" id="IPR017946">
    <property type="entry name" value="PLC-like_Pdiesterase_TIM-brl"/>
</dbReference>
<evidence type="ECO:0000259" key="2">
    <source>
        <dbReference type="PROSITE" id="PS51704"/>
    </source>
</evidence>
<dbReference type="Gene3D" id="3.20.20.190">
    <property type="entry name" value="Phosphatidylinositol (PI) phosphodiesterase"/>
    <property type="match status" value="1"/>
</dbReference>
<keyword evidence="1" id="KW-1133">Transmembrane helix</keyword>
<feature type="transmembrane region" description="Helical" evidence="1">
    <location>
        <begin position="70"/>
        <end position="97"/>
    </location>
</feature>
<proteinExistence type="predicted"/>
<dbReference type="SUPFAM" id="SSF51695">
    <property type="entry name" value="PLC-like phosphodiesterases"/>
    <property type="match status" value="1"/>
</dbReference>
<feature type="transmembrane region" description="Helical" evidence="1">
    <location>
        <begin position="171"/>
        <end position="189"/>
    </location>
</feature>
<dbReference type="CDD" id="cd08579">
    <property type="entry name" value="GDPD_memb_like"/>
    <property type="match status" value="1"/>
</dbReference>
<dbReference type="Pfam" id="PF03009">
    <property type="entry name" value="GDPD"/>
    <property type="match status" value="1"/>
</dbReference>